<dbReference type="PRINTS" id="PR00038">
    <property type="entry name" value="HTHLUXR"/>
</dbReference>
<dbReference type="InterPro" id="IPR036388">
    <property type="entry name" value="WH-like_DNA-bd_sf"/>
</dbReference>
<proteinExistence type="predicted"/>
<evidence type="ECO:0000259" key="1">
    <source>
        <dbReference type="PROSITE" id="PS50043"/>
    </source>
</evidence>
<accession>A0A3N0GI53</accession>
<dbReference type="InterPro" id="IPR027417">
    <property type="entry name" value="P-loop_NTPase"/>
</dbReference>
<name>A0A3N0GI53_9ACTN</name>
<dbReference type="GO" id="GO:0016887">
    <property type="term" value="F:ATP hydrolysis activity"/>
    <property type="evidence" value="ECO:0007669"/>
    <property type="project" value="InterPro"/>
</dbReference>
<dbReference type="Gene3D" id="1.10.10.10">
    <property type="entry name" value="Winged helix-like DNA-binding domain superfamily/Winged helix DNA-binding domain"/>
    <property type="match status" value="1"/>
</dbReference>
<reference evidence="2 3" key="1">
    <citation type="submission" date="2018-11" db="EMBL/GenBank/DDBJ databases">
        <authorList>
            <person name="Li F."/>
        </authorList>
    </citation>
    <scope>NUCLEOTIDE SEQUENCE [LARGE SCALE GENOMIC DNA]</scope>
    <source>
        <strain evidence="2 3">Gsoil 818</strain>
    </source>
</reference>
<dbReference type="GO" id="GO:0006355">
    <property type="term" value="P:regulation of DNA-templated transcription"/>
    <property type="evidence" value="ECO:0007669"/>
    <property type="project" value="InterPro"/>
</dbReference>
<dbReference type="InterPro" id="IPR000792">
    <property type="entry name" value="Tscrpt_reg_LuxR_C"/>
</dbReference>
<feature type="domain" description="HTH luxR-type" evidence="1">
    <location>
        <begin position="700"/>
        <end position="765"/>
    </location>
</feature>
<dbReference type="AlphaFoldDB" id="A0A3N0GI53"/>
<dbReference type="SUPFAM" id="SSF46894">
    <property type="entry name" value="C-terminal effector domain of the bipartite response regulators"/>
    <property type="match status" value="1"/>
</dbReference>
<protein>
    <recommendedName>
        <fullName evidence="1">HTH luxR-type domain-containing protein</fullName>
    </recommendedName>
</protein>
<dbReference type="GO" id="GO:0003677">
    <property type="term" value="F:DNA binding"/>
    <property type="evidence" value="ECO:0007669"/>
    <property type="project" value="InterPro"/>
</dbReference>
<dbReference type="PROSITE" id="PS50043">
    <property type="entry name" value="HTH_LUXR_2"/>
    <property type="match status" value="1"/>
</dbReference>
<dbReference type="Pfam" id="PF13401">
    <property type="entry name" value="AAA_22"/>
    <property type="match status" value="1"/>
</dbReference>
<dbReference type="Pfam" id="PF00196">
    <property type="entry name" value="GerE"/>
    <property type="match status" value="1"/>
</dbReference>
<keyword evidence="3" id="KW-1185">Reference proteome</keyword>
<dbReference type="SMART" id="SM00421">
    <property type="entry name" value="HTH_LUXR"/>
    <property type="match status" value="1"/>
</dbReference>
<dbReference type="CDD" id="cd06170">
    <property type="entry name" value="LuxR_C_like"/>
    <property type="match status" value="1"/>
</dbReference>
<evidence type="ECO:0000313" key="3">
    <source>
        <dbReference type="Proteomes" id="UP000279994"/>
    </source>
</evidence>
<organism evidence="2 3">
    <name type="scientific">Nocardioides pocheonensis</name>
    <dbReference type="NCBI Taxonomy" id="661485"/>
    <lineage>
        <taxon>Bacteria</taxon>
        <taxon>Bacillati</taxon>
        <taxon>Actinomycetota</taxon>
        <taxon>Actinomycetes</taxon>
        <taxon>Propionibacteriales</taxon>
        <taxon>Nocardioidaceae</taxon>
        <taxon>Nocardioides</taxon>
    </lineage>
</organism>
<dbReference type="InterPro" id="IPR016032">
    <property type="entry name" value="Sig_transdc_resp-reg_C-effctor"/>
</dbReference>
<dbReference type="InterPro" id="IPR058852">
    <property type="entry name" value="HTH_77"/>
</dbReference>
<dbReference type="SUPFAM" id="SSF52540">
    <property type="entry name" value="P-loop containing nucleoside triphosphate hydrolases"/>
    <property type="match status" value="1"/>
</dbReference>
<dbReference type="EMBL" id="RJSF01000046">
    <property type="protein sequence ID" value="RNM12164.1"/>
    <property type="molecule type" value="Genomic_DNA"/>
</dbReference>
<dbReference type="PANTHER" id="PTHR47691">
    <property type="entry name" value="REGULATOR-RELATED"/>
    <property type="match status" value="1"/>
</dbReference>
<dbReference type="Gene3D" id="3.40.50.300">
    <property type="entry name" value="P-loop containing nucleotide triphosphate hydrolases"/>
    <property type="match status" value="1"/>
</dbReference>
<evidence type="ECO:0000313" key="2">
    <source>
        <dbReference type="EMBL" id="RNM12164.1"/>
    </source>
</evidence>
<dbReference type="Pfam" id="PF25872">
    <property type="entry name" value="HTH_77"/>
    <property type="match status" value="1"/>
</dbReference>
<sequence>MSMASRRAGNLPSDLSSFVGRTREMREVRQLLGQARLVSVVGPGGVGKSRFSIRLATQVQKNFRDGAWLVELAAVTDSSLVAETMAGALQVPEESNRDPVQALCEYLAVRDALLVVDNCEHLREACAVVLSTVLSRSPKLRVLLTSQEVLGLPGEAVYHLGPLEVPDGDVGTDAAEISPAVALFADRAANALHGFTLTKESLQAVVDLCRRVDGLPLAIELAAAHARTFTPAQMLDRMDNRFGLLAAKTTAIPARHQSFKATLNWSYELCGKPERLAWQRLSIFPSSFDLASAQAVCTDERLTTAQVEDAVGELVDRSLLMPRPDPWGMRYQLLESIRAFGRHMLREADNTEDALPESVLRSRHLLWYVAVATDFEREWFGSRQPEWLERLRADLPNIRAALSFAAEKETHRESGLILAGKLGFFWRVAALREGETWLTRLLGAGSKRSTGRACALVALARLLGARGDPAAATVAADALEAAQRCDPVLVPRALAIQGALVPDQANSIALLKRALAEAERIGSAADRAFILHRLGWSIGTASGPTAAEWYFRESVAMSLAAGELWSRGLTELRHAQIAWMYGQSEIMAASAAEALRASSRISDPLTCANALAVIAVAAVGRDDHLAARLFGVAGRVSEDAGGSILLTPPWQQLLDDAQARCRTMIGSNAFERHHQRGRAQSLDDAIANVLDERPPHESYEAEPDFALTRREFEVLELIAQGMTNKEIASRLVISVRTAEAHVQHILVKTGFATRTQLAAWHAARR</sequence>
<dbReference type="Proteomes" id="UP000279994">
    <property type="component" value="Unassembled WGS sequence"/>
</dbReference>
<dbReference type="PANTHER" id="PTHR47691:SF3">
    <property type="entry name" value="HTH-TYPE TRANSCRIPTIONAL REGULATOR RV0890C-RELATED"/>
    <property type="match status" value="1"/>
</dbReference>
<dbReference type="InterPro" id="IPR049945">
    <property type="entry name" value="AAA_22"/>
</dbReference>
<gene>
    <name evidence="2" type="ORF">EFL26_20375</name>
</gene>
<comment type="caution">
    <text evidence="2">The sequence shown here is derived from an EMBL/GenBank/DDBJ whole genome shotgun (WGS) entry which is preliminary data.</text>
</comment>